<evidence type="ECO:0000313" key="3">
    <source>
        <dbReference type="Proteomes" id="UP001208017"/>
    </source>
</evidence>
<dbReference type="GO" id="GO:0003677">
    <property type="term" value="F:DNA binding"/>
    <property type="evidence" value="ECO:0007669"/>
    <property type="project" value="UniProtKB-KW"/>
</dbReference>
<name>A0ABT3WYY8_9BACL</name>
<protein>
    <submittedName>
        <fullName evidence="2">DNA-binding protein</fullName>
    </submittedName>
</protein>
<keyword evidence="2" id="KW-0238">DNA-binding</keyword>
<dbReference type="RefSeq" id="WP_267150668.1">
    <property type="nucleotide sequence ID" value="NZ_JAPMLT010000002.1"/>
</dbReference>
<proteinExistence type="predicted"/>
<organism evidence="2 3">
    <name type="scientific">Tumebacillus lacus</name>
    <dbReference type="NCBI Taxonomy" id="2995335"/>
    <lineage>
        <taxon>Bacteria</taxon>
        <taxon>Bacillati</taxon>
        <taxon>Bacillota</taxon>
        <taxon>Bacilli</taxon>
        <taxon>Bacillales</taxon>
        <taxon>Alicyclobacillaceae</taxon>
        <taxon>Tumebacillus</taxon>
    </lineage>
</organism>
<sequence length="440" mass="46844">MVVGQIREDVMLAGQAFQRTATVLSSLAMQLDHVNDLLDQADTMRSRIRSLEMDLWGADDQRRASINEQISRLSYQRHSLEQQANTTAGRYFDDIGSMVNRMHFGHGKAGSDPSAWEKAGGFLESLWESAKDTAEEIVDGVSDVIEEAVEGLQDAVAEAVGELDELMDEGIEDLFAMMPEEYREYADIAVGNFGDFAEGAVFAFANSMTFGKFEGYLLDQEGRSSAYYLGRIAGDAAAGAIGTTLADFGMGAVTGGLSEAAIAVSGVVTIVAATPGLAVAAVGAVSAAYGTASAAQATQNGVKDWKLFKSSLDSGKGSTSSISDKAKQMRENKANGEKFEKEVSNQLSQTHDDVAEQITIRTESGTKTRVDFLGRNKETGQTEITEAKSSSTAPLTKNQRTAFPEIAESGGTVVGNGKPPYVGGTKIPPGEVKVVRPKEE</sequence>
<feature type="region of interest" description="Disordered" evidence="1">
    <location>
        <begin position="404"/>
        <end position="440"/>
    </location>
</feature>
<accession>A0ABT3WYY8</accession>
<keyword evidence="3" id="KW-1185">Reference proteome</keyword>
<evidence type="ECO:0000313" key="2">
    <source>
        <dbReference type="EMBL" id="MCX7569426.1"/>
    </source>
</evidence>
<evidence type="ECO:0000256" key="1">
    <source>
        <dbReference type="SAM" id="MobiDB-lite"/>
    </source>
</evidence>
<dbReference type="Proteomes" id="UP001208017">
    <property type="component" value="Unassembled WGS sequence"/>
</dbReference>
<reference evidence="2 3" key="1">
    <citation type="submission" date="2022-11" db="EMBL/GenBank/DDBJ databases">
        <title>Study of microbial diversity in lake waters.</title>
        <authorList>
            <person name="Zhang J."/>
        </authorList>
    </citation>
    <scope>NUCLEOTIDE SEQUENCE [LARGE SCALE GENOMIC DNA]</scope>
    <source>
        <strain evidence="2 3">DT12</strain>
    </source>
</reference>
<comment type="caution">
    <text evidence="2">The sequence shown here is derived from an EMBL/GenBank/DDBJ whole genome shotgun (WGS) entry which is preliminary data.</text>
</comment>
<gene>
    <name evidence="2" type="ORF">OS242_05590</name>
</gene>
<dbReference type="EMBL" id="JAPMLT010000002">
    <property type="protein sequence ID" value="MCX7569426.1"/>
    <property type="molecule type" value="Genomic_DNA"/>
</dbReference>